<organism evidence="1 2">
    <name type="scientific">Candolleomyces eurysporus</name>
    <dbReference type="NCBI Taxonomy" id="2828524"/>
    <lineage>
        <taxon>Eukaryota</taxon>
        <taxon>Fungi</taxon>
        <taxon>Dikarya</taxon>
        <taxon>Basidiomycota</taxon>
        <taxon>Agaricomycotina</taxon>
        <taxon>Agaricomycetes</taxon>
        <taxon>Agaricomycetidae</taxon>
        <taxon>Agaricales</taxon>
        <taxon>Agaricineae</taxon>
        <taxon>Psathyrellaceae</taxon>
        <taxon>Candolleomyces</taxon>
    </lineage>
</organism>
<accession>A0A9W8MG46</accession>
<dbReference type="PANTHER" id="PTHR10039">
    <property type="entry name" value="AMELOGENIN"/>
    <property type="match status" value="1"/>
</dbReference>
<name>A0A9W8MG46_9AGAR</name>
<reference evidence="1" key="1">
    <citation type="submission" date="2022-06" db="EMBL/GenBank/DDBJ databases">
        <title>Genome Sequence of Candolleomyces eurysporus.</title>
        <authorList>
            <person name="Buettner E."/>
        </authorList>
    </citation>
    <scope>NUCLEOTIDE SEQUENCE</scope>
    <source>
        <strain evidence="1">VTCC 930004</strain>
    </source>
</reference>
<proteinExistence type="predicted"/>
<dbReference type="PANTHER" id="PTHR10039:SF14">
    <property type="entry name" value="NACHT DOMAIN-CONTAINING PROTEIN"/>
    <property type="match status" value="1"/>
</dbReference>
<sequence length="397" mass="46060">MDTLLINPVEILRVKDPPQFTALPFAILIDGLDECSGEDRQAELLSAIKRCILDRPNVPFRVFLASRPELAIRSALQPGGYLYEVTYHLQLSDKYNATADIRRYLWRRLREAGARSSDPRARFQSWPRESDINTLVSSASGQFIYAATVIKYVLNPRCSPYDRLATVLEWISDDKPKSSNPFPSIDLLYRNILKNAKDAYDAVNTNKDDFMLIIRSYQGISMRTEARSLALPKFNFLLDLDEGTHNLILSDLGSLITTYEDNPPKEYDFKQLGISFYHRSFQDYIEDESRSQEFYVSIQRVWGNLMSLCMDRTFRYPIETKQIAEHLQDKDHLTAARINECVNRWNKEPPVRGISDACLLQEFKSVWSQKNPGRLFEELEEPDPEIPLYDRFISFRL</sequence>
<comment type="caution">
    <text evidence="1">The sequence shown here is derived from an EMBL/GenBank/DDBJ whole genome shotgun (WGS) entry which is preliminary data.</text>
</comment>
<evidence type="ECO:0000313" key="1">
    <source>
        <dbReference type="EMBL" id="KAJ2930725.1"/>
    </source>
</evidence>
<evidence type="ECO:0008006" key="3">
    <source>
        <dbReference type="Google" id="ProtNLM"/>
    </source>
</evidence>
<dbReference type="OrthoDB" id="5967843at2759"/>
<dbReference type="Proteomes" id="UP001140091">
    <property type="component" value="Unassembled WGS sequence"/>
</dbReference>
<dbReference type="EMBL" id="JANBPK010000822">
    <property type="protein sequence ID" value="KAJ2930725.1"/>
    <property type="molecule type" value="Genomic_DNA"/>
</dbReference>
<keyword evidence="2" id="KW-1185">Reference proteome</keyword>
<dbReference type="AlphaFoldDB" id="A0A9W8MG46"/>
<protein>
    <recommendedName>
        <fullName evidence="3">NACHT domain-containing protein</fullName>
    </recommendedName>
</protein>
<evidence type="ECO:0000313" key="2">
    <source>
        <dbReference type="Proteomes" id="UP001140091"/>
    </source>
</evidence>
<gene>
    <name evidence="1" type="ORF">H1R20_g6354</name>
</gene>
<feature type="non-terminal residue" evidence="1">
    <location>
        <position position="1"/>
    </location>
</feature>